<comment type="similarity">
    <text evidence="1">Belongs to the sel-1 family.</text>
</comment>
<feature type="non-terminal residue" evidence="4">
    <location>
        <position position="1"/>
    </location>
</feature>
<feature type="repeat" description="TPR" evidence="2">
    <location>
        <begin position="44"/>
        <end position="77"/>
    </location>
</feature>
<name>A0AAD8YAR6_9STRA</name>
<dbReference type="InterPro" id="IPR011990">
    <property type="entry name" value="TPR-like_helical_dom_sf"/>
</dbReference>
<dbReference type="SUPFAM" id="SSF81901">
    <property type="entry name" value="HCP-like"/>
    <property type="match status" value="1"/>
</dbReference>
<evidence type="ECO:0000313" key="4">
    <source>
        <dbReference type="EMBL" id="KAK1742135.1"/>
    </source>
</evidence>
<feature type="compositionally biased region" description="Basic and acidic residues" evidence="3">
    <location>
        <begin position="188"/>
        <end position="204"/>
    </location>
</feature>
<keyword evidence="2" id="KW-0802">TPR repeat</keyword>
<dbReference type="Proteomes" id="UP001224775">
    <property type="component" value="Unassembled WGS sequence"/>
</dbReference>
<evidence type="ECO:0000256" key="1">
    <source>
        <dbReference type="ARBA" id="ARBA00038101"/>
    </source>
</evidence>
<proteinExistence type="inferred from homology"/>
<feature type="region of interest" description="Disordered" evidence="3">
    <location>
        <begin position="184"/>
        <end position="204"/>
    </location>
</feature>
<dbReference type="PANTHER" id="PTHR11102">
    <property type="entry name" value="SEL-1-LIKE PROTEIN"/>
    <property type="match status" value="1"/>
</dbReference>
<keyword evidence="5" id="KW-1185">Reference proteome</keyword>
<dbReference type="AlphaFoldDB" id="A0AAD8YAR6"/>
<dbReference type="SMART" id="SM00671">
    <property type="entry name" value="SEL1"/>
    <property type="match status" value="3"/>
</dbReference>
<reference evidence="4" key="1">
    <citation type="submission" date="2023-06" db="EMBL/GenBank/DDBJ databases">
        <title>Survivors Of The Sea: Transcriptome response of Skeletonema marinoi to long-term dormancy.</title>
        <authorList>
            <person name="Pinder M.I.M."/>
            <person name="Kourtchenko O."/>
            <person name="Robertson E.K."/>
            <person name="Larsson T."/>
            <person name="Maumus F."/>
            <person name="Osuna-Cruz C.M."/>
            <person name="Vancaester E."/>
            <person name="Stenow R."/>
            <person name="Vandepoele K."/>
            <person name="Ploug H."/>
            <person name="Bruchert V."/>
            <person name="Godhe A."/>
            <person name="Topel M."/>
        </authorList>
    </citation>
    <scope>NUCLEOTIDE SEQUENCE</scope>
    <source>
        <strain evidence="4">R05AC</strain>
    </source>
</reference>
<comment type="caution">
    <text evidence="4">The sequence shown here is derived from an EMBL/GenBank/DDBJ whole genome shotgun (WGS) entry which is preliminary data.</text>
</comment>
<accession>A0AAD8YAR6</accession>
<organism evidence="4 5">
    <name type="scientific">Skeletonema marinoi</name>
    <dbReference type="NCBI Taxonomy" id="267567"/>
    <lineage>
        <taxon>Eukaryota</taxon>
        <taxon>Sar</taxon>
        <taxon>Stramenopiles</taxon>
        <taxon>Ochrophyta</taxon>
        <taxon>Bacillariophyta</taxon>
        <taxon>Coscinodiscophyceae</taxon>
        <taxon>Thalassiosirophycidae</taxon>
        <taxon>Thalassiosirales</taxon>
        <taxon>Skeletonemataceae</taxon>
        <taxon>Skeletonema</taxon>
        <taxon>Skeletonema marinoi-dohrnii complex</taxon>
    </lineage>
</organism>
<dbReference type="Pfam" id="PF08238">
    <property type="entry name" value="Sel1"/>
    <property type="match status" value="3"/>
</dbReference>
<dbReference type="InterPro" id="IPR050767">
    <property type="entry name" value="Sel1_AlgK"/>
</dbReference>
<dbReference type="PROSITE" id="PS50005">
    <property type="entry name" value="TPR"/>
    <property type="match status" value="1"/>
</dbReference>
<dbReference type="Gene3D" id="1.25.40.10">
    <property type="entry name" value="Tetratricopeptide repeat domain"/>
    <property type="match status" value="1"/>
</dbReference>
<dbReference type="PANTHER" id="PTHR11102:SF160">
    <property type="entry name" value="ERAD-ASSOCIATED E3 UBIQUITIN-PROTEIN LIGASE COMPONENT HRD3"/>
    <property type="match status" value="1"/>
</dbReference>
<evidence type="ECO:0000313" key="5">
    <source>
        <dbReference type="Proteomes" id="UP001224775"/>
    </source>
</evidence>
<dbReference type="InterPro" id="IPR006597">
    <property type="entry name" value="Sel1-like"/>
</dbReference>
<dbReference type="EMBL" id="JATAAI010000011">
    <property type="protein sequence ID" value="KAK1742135.1"/>
    <property type="molecule type" value="Genomic_DNA"/>
</dbReference>
<evidence type="ECO:0000256" key="3">
    <source>
        <dbReference type="SAM" id="MobiDB-lite"/>
    </source>
</evidence>
<sequence>GCSHAYDLRLVGTLKQCPFCREFAPSTDDEADKQRMKRIKANDADAMRQEGSLNYRKGNYISALKWYKKAVELGDVEAHGRLASLYHEGQGVEKNRVKTKYHMEQAAIGGHPMARHNLGCIECNLDGQEEAHGNIERAKRHLIIAAVQGYDLSMKMLMAMFKGGLVSKDDLAATLRAHQAAVDATKSPQRDAAEEYDRIENNIH</sequence>
<gene>
    <name evidence="4" type="ORF">QTG54_006700</name>
</gene>
<dbReference type="InterPro" id="IPR019734">
    <property type="entry name" value="TPR_rpt"/>
</dbReference>
<evidence type="ECO:0000256" key="2">
    <source>
        <dbReference type="PROSITE-ProRule" id="PRU00339"/>
    </source>
</evidence>
<protein>
    <submittedName>
        <fullName evidence="4">Uncharacterized protein</fullName>
    </submittedName>
</protein>